<name>A0AAV0B704_PHAPC</name>
<sequence>MSDGKALRIETGADVVFKELPSEVIKPEQEIFQRDSDVVKFENERGKIVQNSPCIAKLIAIKSINRLETRYKLLELRMLVTSNQEEDLCLRKGAMVTHQEDWVDEAIRQFQEHKPVMEHQKTEDSSVG</sequence>
<reference evidence="1" key="1">
    <citation type="submission" date="2022-06" db="EMBL/GenBank/DDBJ databases">
        <authorList>
            <consortium name="SYNGENTA / RWTH Aachen University"/>
        </authorList>
    </citation>
    <scope>NUCLEOTIDE SEQUENCE</scope>
</reference>
<evidence type="ECO:0000313" key="1">
    <source>
        <dbReference type="EMBL" id="CAH7681125.1"/>
    </source>
</evidence>
<evidence type="ECO:0000313" key="2">
    <source>
        <dbReference type="Proteomes" id="UP001153365"/>
    </source>
</evidence>
<comment type="caution">
    <text evidence="1">The sequence shown here is derived from an EMBL/GenBank/DDBJ whole genome shotgun (WGS) entry which is preliminary data.</text>
</comment>
<dbReference type="Proteomes" id="UP001153365">
    <property type="component" value="Unassembled WGS sequence"/>
</dbReference>
<gene>
    <name evidence="1" type="ORF">PPACK8108_LOCUS13687</name>
</gene>
<dbReference type="AlphaFoldDB" id="A0AAV0B704"/>
<keyword evidence="2" id="KW-1185">Reference proteome</keyword>
<organism evidence="1 2">
    <name type="scientific">Phakopsora pachyrhizi</name>
    <name type="common">Asian soybean rust disease fungus</name>
    <dbReference type="NCBI Taxonomy" id="170000"/>
    <lineage>
        <taxon>Eukaryota</taxon>
        <taxon>Fungi</taxon>
        <taxon>Dikarya</taxon>
        <taxon>Basidiomycota</taxon>
        <taxon>Pucciniomycotina</taxon>
        <taxon>Pucciniomycetes</taxon>
        <taxon>Pucciniales</taxon>
        <taxon>Phakopsoraceae</taxon>
        <taxon>Phakopsora</taxon>
    </lineage>
</organism>
<proteinExistence type="predicted"/>
<dbReference type="EMBL" id="CALTRL010003422">
    <property type="protein sequence ID" value="CAH7681125.1"/>
    <property type="molecule type" value="Genomic_DNA"/>
</dbReference>
<protein>
    <submittedName>
        <fullName evidence="1">Uncharacterized protein</fullName>
    </submittedName>
</protein>
<accession>A0AAV0B704</accession>